<proteinExistence type="inferred from homology"/>
<feature type="binding site" evidence="17">
    <location>
        <position position="104"/>
    </location>
    <ligand>
        <name>[4Fe-4S] cluster</name>
        <dbReference type="ChEBI" id="CHEBI:49883"/>
    </ligand>
</feature>
<comment type="function">
    <text evidence="1 17">Catalyzes the conversion of epoxyqueuosine (oQ) to queuosine (Q), which is a hypermodified base found in the wobble positions of tRNA(Asp), tRNA(Asn), tRNA(His) and tRNA(Tyr).</text>
</comment>
<keyword evidence="9 17" id="KW-0671">Queuosine biosynthesis</keyword>
<evidence type="ECO:0000256" key="5">
    <source>
        <dbReference type="ARBA" id="ARBA00016895"/>
    </source>
</evidence>
<name>A0A9D1GRA6_9MOLU</name>
<gene>
    <name evidence="17" type="primary">queH</name>
    <name evidence="18" type="ORF">IAD46_00690</name>
</gene>
<comment type="catalytic activity">
    <reaction evidence="16 17">
        <text>epoxyqueuosine(34) in tRNA + AH2 = queuosine(34) in tRNA + A + H2O</text>
        <dbReference type="Rhea" id="RHEA:32159"/>
        <dbReference type="Rhea" id="RHEA-COMP:18571"/>
        <dbReference type="Rhea" id="RHEA-COMP:18582"/>
        <dbReference type="ChEBI" id="CHEBI:13193"/>
        <dbReference type="ChEBI" id="CHEBI:15377"/>
        <dbReference type="ChEBI" id="CHEBI:17499"/>
        <dbReference type="ChEBI" id="CHEBI:194431"/>
        <dbReference type="ChEBI" id="CHEBI:194443"/>
        <dbReference type="EC" id="1.17.99.6"/>
    </reaction>
</comment>
<organism evidence="18 19">
    <name type="scientific">Candidatus Pelethenecus faecipullorum</name>
    <dbReference type="NCBI Taxonomy" id="2840900"/>
    <lineage>
        <taxon>Bacteria</taxon>
        <taxon>Bacillati</taxon>
        <taxon>Mycoplasmatota</taxon>
        <taxon>Mollicutes</taxon>
        <taxon>Candidatus Pelethenecus</taxon>
    </lineage>
</organism>
<dbReference type="AlphaFoldDB" id="A0A9D1GRA6"/>
<evidence type="ECO:0000256" key="12">
    <source>
        <dbReference type="ARBA" id="ARBA00023014"/>
    </source>
</evidence>
<dbReference type="EMBL" id="DVLF01000024">
    <property type="protein sequence ID" value="HIT49521.1"/>
    <property type="molecule type" value="Genomic_DNA"/>
</dbReference>
<protein>
    <recommendedName>
        <fullName evidence="5 17">Epoxyqueuosine reductase QueH</fullName>
        <ecNumber evidence="4 17">1.17.99.6</ecNumber>
    </recommendedName>
    <alternativeName>
        <fullName evidence="15 17">Queuosine biosynthesis protein QueH</fullName>
    </alternativeName>
</protein>
<keyword evidence="7 17" id="KW-0819">tRNA processing</keyword>
<dbReference type="PANTHER" id="PTHR36701:SF1">
    <property type="entry name" value="EPOXYQUEUOSINE REDUCTASE QUEH"/>
    <property type="match status" value="1"/>
</dbReference>
<comment type="caution">
    <text evidence="18">The sequence shown here is derived from an EMBL/GenBank/DDBJ whole genome shotgun (WGS) entry which is preliminary data.</text>
</comment>
<evidence type="ECO:0000256" key="7">
    <source>
        <dbReference type="ARBA" id="ARBA00022694"/>
    </source>
</evidence>
<evidence type="ECO:0000256" key="8">
    <source>
        <dbReference type="ARBA" id="ARBA00022723"/>
    </source>
</evidence>
<dbReference type="SUPFAM" id="SSF52402">
    <property type="entry name" value="Adenine nucleotide alpha hydrolases-like"/>
    <property type="match status" value="1"/>
</dbReference>
<evidence type="ECO:0000256" key="14">
    <source>
        <dbReference type="ARBA" id="ARBA00023284"/>
    </source>
</evidence>
<dbReference type="GO" id="GO:0046872">
    <property type="term" value="F:metal ion binding"/>
    <property type="evidence" value="ECO:0007669"/>
    <property type="project" value="UniProtKB-KW"/>
</dbReference>
<evidence type="ECO:0000256" key="10">
    <source>
        <dbReference type="ARBA" id="ARBA00023002"/>
    </source>
</evidence>
<dbReference type="Pfam" id="PF02677">
    <property type="entry name" value="QueH"/>
    <property type="match status" value="1"/>
</dbReference>
<evidence type="ECO:0000256" key="4">
    <source>
        <dbReference type="ARBA" id="ARBA00012622"/>
    </source>
</evidence>
<evidence type="ECO:0000256" key="13">
    <source>
        <dbReference type="ARBA" id="ARBA00023157"/>
    </source>
</evidence>
<evidence type="ECO:0000256" key="9">
    <source>
        <dbReference type="ARBA" id="ARBA00022785"/>
    </source>
</evidence>
<evidence type="ECO:0000256" key="16">
    <source>
        <dbReference type="ARBA" id="ARBA00047415"/>
    </source>
</evidence>
<keyword evidence="6 17" id="KW-0004">4Fe-4S</keyword>
<evidence type="ECO:0000256" key="17">
    <source>
        <dbReference type="HAMAP-Rule" id="MF_02089"/>
    </source>
</evidence>
<comment type="pathway">
    <text evidence="2 17">tRNA modification; tRNA-queuosine biosynthesis.</text>
</comment>
<evidence type="ECO:0000313" key="18">
    <source>
        <dbReference type="EMBL" id="HIT49521.1"/>
    </source>
</evidence>
<dbReference type="PANTHER" id="PTHR36701">
    <property type="entry name" value="EPOXYQUEUOSINE REDUCTASE QUEH"/>
    <property type="match status" value="1"/>
</dbReference>
<dbReference type="GO" id="GO:0051539">
    <property type="term" value="F:4 iron, 4 sulfur cluster binding"/>
    <property type="evidence" value="ECO:0007669"/>
    <property type="project" value="UniProtKB-UniRule"/>
</dbReference>
<feature type="binding site" evidence="17">
    <location>
        <position position="107"/>
    </location>
    <ligand>
        <name>[4Fe-4S] cluster</name>
        <dbReference type="ChEBI" id="CHEBI:49883"/>
    </ligand>
</feature>
<feature type="binding site" evidence="17">
    <location>
        <position position="27"/>
    </location>
    <ligand>
        <name>[4Fe-4S] cluster</name>
        <dbReference type="ChEBI" id="CHEBI:49883"/>
    </ligand>
</feature>
<reference evidence="18" key="2">
    <citation type="journal article" date="2021" name="PeerJ">
        <title>Extensive microbial diversity within the chicken gut microbiome revealed by metagenomics and culture.</title>
        <authorList>
            <person name="Gilroy R."/>
            <person name="Ravi A."/>
            <person name="Getino M."/>
            <person name="Pursley I."/>
            <person name="Horton D.L."/>
            <person name="Alikhan N.F."/>
            <person name="Baker D."/>
            <person name="Gharbi K."/>
            <person name="Hall N."/>
            <person name="Watson M."/>
            <person name="Adriaenssens E.M."/>
            <person name="Foster-Nyarko E."/>
            <person name="Jarju S."/>
            <person name="Secka A."/>
            <person name="Antonio M."/>
            <person name="Oren A."/>
            <person name="Chaudhuri R.R."/>
            <person name="La Ragione R."/>
            <person name="Hildebrand F."/>
            <person name="Pallen M.J."/>
        </authorList>
    </citation>
    <scope>NUCLEOTIDE SEQUENCE</scope>
    <source>
        <strain evidence="18">ChiW17-6978</strain>
    </source>
</reference>
<evidence type="ECO:0000256" key="1">
    <source>
        <dbReference type="ARBA" id="ARBA00002268"/>
    </source>
</evidence>
<evidence type="ECO:0000256" key="6">
    <source>
        <dbReference type="ARBA" id="ARBA00022485"/>
    </source>
</evidence>
<evidence type="ECO:0000256" key="3">
    <source>
        <dbReference type="ARBA" id="ARBA00008207"/>
    </source>
</evidence>
<keyword evidence="12 17" id="KW-0411">Iron-sulfur</keyword>
<dbReference type="GO" id="GO:0052693">
    <property type="term" value="F:epoxyqueuosine reductase activity"/>
    <property type="evidence" value="ECO:0007669"/>
    <property type="project" value="UniProtKB-UniRule"/>
</dbReference>
<keyword evidence="11 17" id="KW-0408">Iron</keyword>
<comment type="similarity">
    <text evidence="3 17">Belongs to the QueH family.</text>
</comment>
<keyword evidence="13 17" id="KW-1015">Disulfide bond</keyword>
<dbReference type="GO" id="GO:0008616">
    <property type="term" value="P:tRNA queuosine(34) biosynthetic process"/>
    <property type="evidence" value="ECO:0007669"/>
    <property type="project" value="UniProtKB-UniRule"/>
</dbReference>
<accession>A0A9D1GRA6</accession>
<dbReference type="Proteomes" id="UP000886758">
    <property type="component" value="Unassembled WGS sequence"/>
</dbReference>
<dbReference type="EC" id="1.17.99.6" evidence="4 17"/>
<sequence>MITQYKEFKQWLETLDHRPRLLLHSCCAPCSSYVLLFLKNYFDITIFYTNDNIAPQEEYEKRLKEQIRLARELNIPLIQDSYRPQDYEQAVQGYEDQQEGGKRCYLCYRLRLLKTALKAKALQMDYFTTTLSVSPYKNSRWINEIGYALEQELKIGFVYSDFKKEEGYKQSVALSKEYQLYRQHYCGCIFSKKED</sequence>
<keyword evidence="10 17" id="KW-0560">Oxidoreductase</keyword>
<evidence type="ECO:0000256" key="15">
    <source>
        <dbReference type="ARBA" id="ARBA00031446"/>
    </source>
</evidence>
<dbReference type="InterPro" id="IPR003828">
    <property type="entry name" value="QueH"/>
</dbReference>
<reference evidence="18" key="1">
    <citation type="submission" date="2020-10" db="EMBL/GenBank/DDBJ databases">
        <authorList>
            <person name="Gilroy R."/>
        </authorList>
    </citation>
    <scope>NUCLEOTIDE SEQUENCE</scope>
    <source>
        <strain evidence="18">ChiW17-6978</strain>
    </source>
</reference>
<feature type="disulfide bond" description="Redox-active" evidence="17">
    <location>
        <begin position="186"/>
        <end position="188"/>
    </location>
</feature>
<evidence type="ECO:0000313" key="19">
    <source>
        <dbReference type="Proteomes" id="UP000886758"/>
    </source>
</evidence>
<keyword evidence="14 17" id="KW-0676">Redox-active center</keyword>
<evidence type="ECO:0000256" key="2">
    <source>
        <dbReference type="ARBA" id="ARBA00004691"/>
    </source>
</evidence>
<evidence type="ECO:0000256" key="11">
    <source>
        <dbReference type="ARBA" id="ARBA00023004"/>
    </source>
</evidence>
<keyword evidence="8 17" id="KW-0479">Metal-binding</keyword>
<feature type="binding site" evidence="17">
    <location>
        <position position="26"/>
    </location>
    <ligand>
        <name>[4Fe-4S] cluster</name>
        <dbReference type="ChEBI" id="CHEBI:49883"/>
    </ligand>
</feature>
<dbReference type="HAMAP" id="MF_02089">
    <property type="entry name" value="QueH"/>
    <property type="match status" value="1"/>
</dbReference>